<dbReference type="AlphaFoldDB" id="A0A9P1W0H7"/>
<organism evidence="1 2">
    <name type="scientific">Pseudomonas aeruginosa</name>
    <dbReference type="NCBI Taxonomy" id="287"/>
    <lineage>
        <taxon>Bacteria</taxon>
        <taxon>Pseudomonadati</taxon>
        <taxon>Pseudomonadota</taxon>
        <taxon>Gammaproteobacteria</taxon>
        <taxon>Pseudomonadales</taxon>
        <taxon>Pseudomonadaceae</taxon>
        <taxon>Pseudomonas</taxon>
    </lineage>
</organism>
<sequence>MVIVYTYHVKAFAPDPRNEKNYFTYDSTVDREAPLNNGHEYDLLAKGLSDHVFAETGVRVGQGSFVIKSVELLGTREEKSWPVNLGK</sequence>
<dbReference type="Proteomes" id="UP000045039">
    <property type="component" value="Unassembled WGS sequence"/>
</dbReference>
<name>A0A9P1W0H7_PSEAI</name>
<reference evidence="2" key="1">
    <citation type="submission" date="2015-06" db="EMBL/GenBank/DDBJ databases">
        <authorList>
            <person name="Radhakrishnan Rajesh"/>
            <person name="Underwood Anthony"/>
            <person name="Al-Shahib Ali"/>
        </authorList>
    </citation>
    <scope>NUCLEOTIDE SEQUENCE [LARGE SCALE GENOMIC DNA]</scope>
    <source>
        <strain evidence="2">P19_London_7_VIM_2_05_10</strain>
    </source>
</reference>
<dbReference type="RefSeq" id="WP_003149065.1">
    <property type="nucleotide sequence ID" value="NZ_CAADLS010000456.1"/>
</dbReference>
<accession>A0A9P1W0H7</accession>
<dbReference type="EMBL" id="CVVU01000245">
    <property type="protein sequence ID" value="CRP81083.1"/>
    <property type="molecule type" value="Genomic_DNA"/>
</dbReference>
<comment type="caution">
    <text evidence="1">The sequence shown here is derived from an EMBL/GenBank/DDBJ whole genome shotgun (WGS) entry which is preliminary data.</text>
</comment>
<protein>
    <submittedName>
        <fullName evidence="1">Uncharacterized protein</fullName>
    </submittedName>
</protein>
<dbReference type="GeneID" id="42591610"/>
<proteinExistence type="predicted"/>
<evidence type="ECO:0000313" key="1">
    <source>
        <dbReference type="EMBL" id="CRP81083.1"/>
    </source>
</evidence>
<evidence type="ECO:0000313" key="2">
    <source>
        <dbReference type="Proteomes" id="UP000045039"/>
    </source>
</evidence>
<gene>
    <name evidence="1" type="ORF">PAERUG_P19_London_7_VIM_2_05_10_05631</name>
</gene>